<proteinExistence type="predicted"/>
<keyword evidence="2" id="KW-1185">Reference proteome</keyword>
<dbReference type="Proteomes" id="UP000593575">
    <property type="component" value="Unassembled WGS sequence"/>
</dbReference>
<dbReference type="AlphaFoldDB" id="A0A7J9IJF9"/>
<accession>A0A7J9IJF9</accession>
<evidence type="ECO:0000313" key="2">
    <source>
        <dbReference type="Proteomes" id="UP000593575"/>
    </source>
</evidence>
<gene>
    <name evidence="1" type="ORF">Goarm_018764</name>
</gene>
<protein>
    <submittedName>
        <fullName evidence="1">Uncharacterized protein</fullName>
    </submittedName>
</protein>
<organism evidence="1 2">
    <name type="scientific">Gossypium armourianum</name>
    <dbReference type="NCBI Taxonomy" id="34283"/>
    <lineage>
        <taxon>Eukaryota</taxon>
        <taxon>Viridiplantae</taxon>
        <taxon>Streptophyta</taxon>
        <taxon>Embryophyta</taxon>
        <taxon>Tracheophyta</taxon>
        <taxon>Spermatophyta</taxon>
        <taxon>Magnoliopsida</taxon>
        <taxon>eudicotyledons</taxon>
        <taxon>Gunneridae</taxon>
        <taxon>Pentapetalae</taxon>
        <taxon>rosids</taxon>
        <taxon>malvids</taxon>
        <taxon>Malvales</taxon>
        <taxon>Malvaceae</taxon>
        <taxon>Malvoideae</taxon>
        <taxon>Gossypium</taxon>
    </lineage>
</organism>
<dbReference type="EMBL" id="JABFAE010000001">
    <property type="protein sequence ID" value="MBA0821938.1"/>
    <property type="molecule type" value="Genomic_DNA"/>
</dbReference>
<name>A0A7J9IJF9_9ROSI</name>
<evidence type="ECO:0000313" key="1">
    <source>
        <dbReference type="EMBL" id="MBA0821938.1"/>
    </source>
</evidence>
<sequence>MVSGQRVNFDKSLIYFRVNVDFSVKEEIVNLLGVRLASNPEKFLGLPMMVGRNKKPEDMLVWKYEGSGDYTVKSRMCGLRCKFELLFLNIRWFTKFVLLEHLLKQMTDINDSLLFLYRKLATTAVLARNYKGEVVGAETYLFEDVVDAFVAEARACERALIFASKIFVSRAVNEAAHYLELEGRRRVVCGSWVNGVLIRCKWW</sequence>
<reference evidence="1 2" key="1">
    <citation type="journal article" date="2019" name="Genome Biol. Evol.">
        <title>Insights into the evolution of the New World diploid cottons (Gossypium, subgenus Houzingenia) based on genome sequencing.</title>
        <authorList>
            <person name="Grover C.E."/>
            <person name="Arick M.A. 2nd"/>
            <person name="Thrash A."/>
            <person name="Conover J.L."/>
            <person name="Sanders W.S."/>
            <person name="Peterson D.G."/>
            <person name="Frelichowski J.E."/>
            <person name="Scheffler J.A."/>
            <person name="Scheffler B.E."/>
            <person name="Wendel J.F."/>
        </authorList>
    </citation>
    <scope>NUCLEOTIDE SEQUENCE [LARGE SCALE GENOMIC DNA]</scope>
    <source>
        <strain evidence="1">6</strain>
        <tissue evidence="1">Leaf</tissue>
    </source>
</reference>
<comment type="caution">
    <text evidence="1">The sequence shown here is derived from an EMBL/GenBank/DDBJ whole genome shotgun (WGS) entry which is preliminary data.</text>
</comment>